<reference evidence="7" key="1">
    <citation type="submission" date="2023-07" db="EMBL/GenBank/DDBJ databases">
        <title>Fictibacillus sp. isolated from freshwater pond.</title>
        <authorList>
            <person name="Kirdat K."/>
            <person name="Bhat A."/>
            <person name="Mourya A."/>
            <person name="Yadav A."/>
        </authorList>
    </citation>
    <scope>NUCLEOTIDE SEQUENCE</scope>
    <source>
        <strain evidence="7">NE201</strain>
    </source>
</reference>
<dbReference type="Pfam" id="PF00155">
    <property type="entry name" value="Aminotran_1_2"/>
    <property type="match status" value="2"/>
</dbReference>
<dbReference type="InterPro" id="IPR050596">
    <property type="entry name" value="AspAT/PAT-like"/>
</dbReference>
<organism evidence="7 8">
    <name type="scientific">Fictibacillus fluitans</name>
    <dbReference type="NCBI Taxonomy" id="3058422"/>
    <lineage>
        <taxon>Bacteria</taxon>
        <taxon>Bacillati</taxon>
        <taxon>Bacillota</taxon>
        <taxon>Bacilli</taxon>
        <taxon>Bacillales</taxon>
        <taxon>Fictibacillaceae</taxon>
        <taxon>Fictibacillus</taxon>
    </lineage>
</organism>
<dbReference type="CDD" id="cd00609">
    <property type="entry name" value="AAT_like"/>
    <property type="match status" value="1"/>
</dbReference>
<evidence type="ECO:0000256" key="2">
    <source>
        <dbReference type="ARBA" id="ARBA00007441"/>
    </source>
</evidence>
<comment type="caution">
    <text evidence="7">The sequence shown here is derived from an EMBL/GenBank/DDBJ whole genome shotgun (WGS) entry which is preliminary data.</text>
</comment>
<dbReference type="Gene3D" id="3.40.640.10">
    <property type="entry name" value="Type I PLP-dependent aspartate aminotransferase-like (Major domain)"/>
    <property type="match status" value="1"/>
</dbReference>
<dbReference type="Proteomes" id="UP001172721">
    <property type="component" value="Unassembled WGS sequence"/>
</dbReference>
<evidence type="ECO:0000256" key="4">
    <source>
        <dbReference type="ARBA" id="ARBA00022679"/>
    </source>
</evidence>
<keyword evidence="8" id="KW-1185">Reference proteome</keyword>
<dbReference type="InterPro" id="IPR004839">
    <property type="entry name" value="Aminotransferase_I/II_large"/>
</dbReference>
<comment type="similarity">
    <text evidence="2">Belongs to the class-I pyridoxal-phosphate-dependent aminotransferase family.</text>
</comment>
<feature type="domain" description="Aminotransferase class I/classII large" evidence="6">
    <location>
        <begin position="373"/>
        <end position="437"/>
    </location>
</feature>
<evidence type="ECO:0000256" key="3">
    <source>
        <dbReference type="ARBA" id="ARBA00022576"/>
    </source>
</evidence>
<feature type="domain" description="Aminotransferase class I/classII large" evidence="6">
    <location>
        <begin position="51"/>
        <end position="288"/>
    </location>
</feature>
<evidence type="ECO:0000313" key="8">
    <source>
        <dbReference type="Proteomes" id="UP001172721"/>
    </source>
</evidence>
<dbReference type="RefSeq" id="WP_301165137.1">
    <property type="nucleotide sequence ID" value="NZ_JAUHTR010000002.1"/>
</dbReference>
<dbReference type="EMBL" id="JAUHTR010000002">
    <property type="protein sequence ID" value="MDN4524085.1"/>
    <property type="molecule type" value="Genomic_DNA"/>
</dbReference>
<protein>
    <submittedName>
        <fullName evidence="7">Aminotransferase class I/II-fold pyridoxal phosphate-dependent enzyme</fullName>
    </submittedName>
</protein>
<dbReference type="InterPro" id="IPR015422">
    <property type="entry name" value="PyrdxlP-dep_Trfase_small"/>
</dbReference>
<accession>A0ABT8HTH5</accession>
<comment type="cofactor">
    <cofactor evidence="1">
        <name>pyridoxal 5'-phosphate</name>
        <dbReference type="ChEBI" id="CHEBI:597326"/>
    </cofactor>
</comment>
<dbReference type="SUPFAM" id="SSF53383">
    <property type="entry name" value="PLP-dependent transferases"/>
    <property type="match status" value="1"/>
</dbReference>
<sequence>MYQRLIQYWSIIFERRENINVLDNMNFNINLFQEIFTRKEMAELHPIEPGYTSPDGYTEMNEVIRALELARLLKRAPEEEREKKEQLVRQAGVGCGNGCTNVMNGIIHSILKHKQEENRLEQPEVILILPNYTVYTAQLSNLQGKVTPRYIHTKRENDFLPTSEEIRSAITPQTAAIVITYPNNPAQSTYEGDNVQELKEIVAICQENEIFLVVDNIYQDLVFPKERGFTEIFNLTDRLDYVVKVYGCSKDTPFYSGYRTGYWFGDPRLSEKYKYMISSSENSLSTPSLVYFALNLYFKYLLLINKEPKLEDMKFFSEGLFGWSQLINENDLFEKIMELDLFSKYKTRIQASNQIQEEALRKVTEFVSQSHVFSDYMNQQIGNVFFIKLNPELHQNNDDEFFKKLFHEAKCGVLPGNVFGIPRCDNETWFRITLIHDHVDNIIRNLRKIEEVYQVHCV</sequence>
<evidence type="ECO:0000256" key="5">
    <source>
        <dbReference type="ARBA" id="ARBA00022898"/>
    </source>
</evidence>
<keyword evidence="5" id="KW-0663">Pyridoxal phosphate</keyword>
<dbReference type="PANTHER" id="PTHR46383">
    <property type="entry name" value="ASPARTATE AMINOTRANSFERASE"/>
    <property type="match status" value="1"/>
</dbReference>
<name>A0ABT8HTH5_9BACL</name>
<dbReference type="GO" id="GO:0008483">
    <property type="term" value="F:transaminase activity"/>
    <property type="evidence" value="ECO:0007669"/>
    <property type="project" value="UniProtKB-KW"/>
</dbReference>
<dbReference type="InterPro" id="IPR015424">
    <property type="entry name" value="PyrdxlP-dep_Trfase"/>
</dbReference>
<evidence type="ECO:0000313" key="7">
    <source>
        <dbReference type="EMBL" id="MDN4524085.1"/>
    </source>
</evidence>
<dbReference type="Gene3D" id="3.90.1150.10">
    <property type="entry name" value="Aspartate Aminotransferase, domain 1"/>
    <property type="match status" value="1"/>
</dbReference>
<evidence type="ECO:0000256" key="1">
    <source>
        <dbReference type="ARBA" id="ARBA00001933"/>
    </source>
</evidence>
<keyword evidence="4" id="KW-0808">Transferase</keyword>
<keyword evidence="3 7" id="KW-0032">Aminotransferase</keyword>
<gene>
    <name evidence="7" type="ORF">QYB97_06345</name>
</gene>
<dbReference type="InterPro" id="IPR015421">
    <property type="entry name" value="PyrdxlP-dep_Trfase_major"/>
</dbReference>
<evidence type="ECO:0000259" key="6">
    <source>
        <dbReference type="Pfam" id="PF00155"/>
    </source>
</evidence>
<dbReference type="PANTHER" id="PTHR46383:SF1">
    <property type="entry name" value="ASPARTATE AMINOTRANSFERASE"/>
    <property type="match status" value="1"/>
</dbReference>
<proteinExistence type="inferred from homology"/>